<protein>
    <recommendedName>
        <fullName evidence="6 7">6-phosphogluconolactonase</fullName>
        <shortName evidence="7">6PGL</shortName>
        <ecNumber evidence="5 7">3.1.1.31</ecNumber>
    </recommendedName>
</protein>
<dbReference type="RefSeq" id="WP_066482852.1">
    <property type="nucleotide sequence ID" value="NZ_CP014639.1"/>
</dbReference>
<dbReference type="AlphaFoldDB" id="A0A1A9HY28"/>
<dbReference type="PATRIC" id="fig|1806891.3.peg.815"/>
<dbReference type="InterPro" id="IPR006148">
    <property type="entry name" value="Glc/Gal-6P_isomerase"/>
</dbReference>
<dbReference type="EC" id="3.1.1.31" evidence="5 7"/>
<dbReference type="NCBIfam" id="TIGR01198">
    <property type="entry name" value="pgl"/>
    <property type="match status" value="1"/>
</dbReference>
<dbReference type="SUPFAM" id="SSF100950">
    <property type="entry name" value="NagB/RpiA/CoA transferase-like"/>
    <property type="match status" value="1"/>
</dbReference>
<dbReference type="InterPro" id="IPR005900">
    <property type="entry name" value="6-phosphogluconolactonase_DevB"/>
</dbReference>
<evidence type="ECO:0000256" key="4">
    <source>
        <dbReference type="ARBA" id="ARBA00010662"/>
    </source>
</evidence>
<feature type="domain" description="Glucosamine/galactosamine-6-phosphate isomerase" evidence="8">
    <location>
        <begin position="24"/>
        <end position="234"/>
    </location>
</feature>
<organism evidence="9 10">
    <name type="scientific">Candidatus Chlamydia sanziniae</name>
    <dbReference type="NCBI Taxonomy" id="1806891"/>
    <lineage>
        <taxon>Bacteria</taxon>
        <taxon>Pseudomonadati</taxon>
        <taxon>Chlamydiota</taxon>
        <taxon>Chlamydiia</taxon>
        <taxon>Chlamydiales</taxon>
        <taxon>Chlamydiaceae</taxon>
        <taxon>Chlamydia/Chlamydophila group</taxon>
        <taxon>Chlamydia</taxon>
    </lineage>
</organism>
<dbReference type="Gene3D" id="3.40.50.1360">
    <property type="match status" value="1"/>
</dbReference>
<dbReference type="GO" id="GO:0005975">
    <property type="term" value="P:carbohydrate metabolic process"/>
    <property type="evidence" value="ECO:0007669"/>
    <property type="project" value="UniProtKB-UniRule"/>
</dbReference>
<evidence type="ECO:0000256" key="1">
    <source>
        <dbReference type="ARBA" id="ARBA00000832"/>
    </source>
</evidence>
<evidence type="ECO:0000256" key="2">
    <source>
        <dbReference type="ARBA" id="ARBA00002681"/>
    </source>
</evidence>
<keyword evidence="7" id="KW-0378">Hydrolase</keyword>
<evidence type="ECO:0000256" key="6">
    <source>
        <dbReference type="ARBA" id="ARBA00020337"/>
    </source>
</evidence>
<reference evidence="9 10" key="1">
    <citation type="submission" date="2016-03" db="EMBL/GenBank/DDBJ databases">
        <title>Culture-independent genomics supports pathogen discovery for uncultivable bacteria within the genus Chlamydia.</title>
        <authorList>
            <person name="Taylor-Brown A."/>
            <person name="Bachmann N.L."/>
            <person name="Borel N."/>
            <person name="Polkinghorne A."/>
        </authorList>
    </citation>
    <scope>NUCLEOTIDE SEQUENCE [LARGE SCALE GENOMIC DNA]</scope>
    <source>
        <strain evidence="9 10">2742-308</strain>
    </source>
</reference>
<evidence type="ECO:0000259" key="8">
    <source>
        <dbReference type="Pfam" id="PF01182"/>
    </source>
</evidence>
<dbReference type="GO" id="GO:0017057">
    <property type="term" value="F:6-phosphogluconolactonase activity"/>
    <property type="evidence" value="ECO:0007669"/>
    <property type="project" value="UniProtKB-UniRule"/>
</dbReference>
<comment type="pathway">
    <text evidence="3 7">Carbohydrate degradation; pentose phosphate pathway; D-ribulose 5-phosphate from D-glucose 6-phosphate (oxidative stage): step 2/3.</text>
</comment>
<evidence type="ECO:0000313" key="9">
    <source>
        <dbReference type="EMBL" id="ANH78992.1"/>
    </source>
</evidence>
<dbReference type="EMBL" id="CP014639">
    <property type="protein sequence ID" value="ANH78992.1"/>
    <property type="molecule type" value="Genomic_DNA"/>
</dbReference>
<comment type="function">
    <text evidence="2 7">Hydrolysis of 6-phosphogluconolactone to 6-phosphogluconate.</text>
</comment>
<dbReference type="InterPro" id="IPR039104">
    <property type="entry name" value="6PGL"/>
</dbReference>
<dbReference type="STRING" id="1806891.Cs308_0822"/>
<keyword evidence="10" id="KW-1185">Reference proteome</keyword>
<dbReference type="PANTHER" id="PTHR11054">
    <property type="entry name" value="6-PHOSPHOGLUCONOLACTONASE"/>
    <property type="match status" value="1"/>
</dbReference>
<evidence type="ECO:0000256" key="3">
    <source>
        <dbReference type="ARBA" id="ARBA00004961"/>
    </source>
</evidence>
<dbReference type="UniPathway" id="UPA00115">
    <property type="reaction ID" value="UER00409"/>
</dbReference>
<comment type="catalytic activity">
    <reaction evidence="1 7">
        <text>6-phospho-D-glucono-1,5-lactone + H2O = 6-phospho-D-gluconate + H(+)</text>
        <dbReference type="Rhea" id="RHEA:12556"/>
        <dbReference type="ChEBI" id="CHEBI:15377"/>
        <dbReference type="ChEBI" id="CHEBI:15378"/>
        <dbReference type="ChEBI" id="CHEBI:57955"/>
        <dbReference type="ChEBI" id="CHEBI:58759"/>
        <dbReference type="EC" id="3.1.1.31"/>
    </reaction>
</comment>
<dbReference type="CDD" id="cd01400">
    <property type="entry name" value="6PGL"/>
    <property type="match status" value="1"/>
</dbReference>
<dbReference type="KEGG" id="csaz:Cs308_0822"/>
<accession>A0A1A9HY28</accession>
<comment type="similarity">
    <text evidence="4 7">Belongs to the glucosamine/galactosamine-6-phosphate isomerase family. 6-phosphogluconolactonase subfamily.</text>
</comment>
<evidence type="ECO:0000313" key="10">
    <source>
        <dbReference type="Proteomes" id="UP000078162"/>
    </source>
</evidence>
<sequence length="258" mass="29295">MATLVNFNDNNKLLLIKQSDFFVDLASKDWIATANRAVKERGAFYVALSGGNTPLQIYRNIVENKDKLIDPSKFFLFWGDERQAPVTSAANNYSQAMSILYELAVPSTQVFRMDTQDPNGAEEYQKLIESVVPESSFDMIMLGLGEDGHTLSLFPYTAALEEENRLVVFNDVPQLATNRMTLTLPCVHRSRHIVVYVQGVNKKQIVKAIFFSEGREEKIYPIERIGGTKTPLFWILSPDTYDLKDFDSISSIYKMEVL</sequence>
<dbReference type="GO" id="GO:0006098">
    <property type="term" value="P:pentose-phosphate shunt"/>
    <property type="evidence" value="ECO:0007669"/>
    <property type="project" value="UniProtKB-UniPathway"/>
</dbReference>
<dbReference type="Proteomes" id="UP000078162">
    <property type="component" value="Chromosome"/>
</dbReference>
<evidence type="ECO:0000256" key="5">
    <source>
        <dbReference type="ARBA" id="ARBA00013198"/>
    </source>
</evidence>
<evidence type="ECO:0000256" key="7">
    <source>
        <dbReference type="RuleBase" id="RU365095"/>
    </source>
</evidence>
<name>A0A1A9HY28_9CHLA</name>
<proteinExistence type="inferred from homology"/>
<dbReference type="OrthoDB" id="9810967at2"/>
<dbReference type="Pfam" id="PF01182">
    <property type="entry name" value="Glucosamine_iso"/>
    <property type="match status" value="1"/>
</dbReference>
<dbReference type="PANTHER" id="PTHR11054:SF0">
    <property type="entry name" value="6-PHOSPHOGLUCONOLACTONASE"/>
    <property type="match status" value="1"/>
</dbReference>
<dbReference type="InterPro" id="IPR037171">
    <property type="entry name" value="NagB/RpiA_transferase-like"/>
</dbReference>
<gene>
    <name evidence="7" type="primary">pgl</name>
    <name evidence="9" type="ORF">Cs308_0822</name>
</gene>